<dbReference type="InterPro" id="IPR023408">
    <property type="entry name" value="MscS_beta-dom_sf"/>
</dbReference>
<dbReference type="PANTHER" id="PTHR30347:SF1">
    <property type="entry name" value="MECHANOSENSITIVE CHANNEL MSCK"/>
    <property type="match status" value="1"/>
</dbReference>
<feature type="transmembrane region" description="Helical" evidence="8">
    <location>
        <begin position="621"/>
        <end position="646"/>
    </location>
</feature>
<keyword evidence="9" id="KW-0732">Signal</keyword>
<keyword evidence="6 8" id="KW-0472">Membrane</keyword>
<accession>A0AA94HTF1</accession>
<dbReference type="InterPro" id="IPR049278">
    <property type="entry name" value="MS_channel_C"/>
</dbReference>
<evidence type="ECO:0000256" key="8">
    <source>
        <dbReference type="SAM" id="Phobius"/>
    </source>
</evidence>
<dbReference type="SUPFAM" id="SSF50182">
    <property type="entry name" value="Sm-like ribonucleoproteins"/>
    <property type="match status" value="1"/>
</dbReference>
<protein>
    <submittedName>
        <fullName evidence="12">Small-conductance mechanosensitive channel</fullName>
    </submittedName>
</protein>
<keyword evidence="4 8" id="KW-0812">Transmembrane</keyword>
<evidence type="ECO:0000256" key="7">
    <source>
        <dbReference type="SAM" id="MobiDB-lite"/>
    </source>
</evidence>
<feature type="transmembrane region" description="Helical" evidence="8">
    <location>
        <begin position="560"/>
        <end position="578"/>
    </location>
</feature>
<proteinExistence type="inferred from homology"/>
<feature type="compositionally biased region" description="Low complexity" evidence="7">
    <location>
        <begin position="26"/>
        <end position="40"/>
    </location>
</feature>
<dbReference type="InterPro" id="IPR010920">
    <property type="entry name" value="LSM_dom_sf"/>
</dbReference>
<dbReference type="AlphaFoldDB" id="A0AA94HTF1"/>
<dbReference type="InterPro" id="IPR052702">
    <property type="entry name" value="MscS-like_channel"/>
</dbReference>
<evidence type="ECO:0000256" key="2">
    <source>
        <dbReference type="ARBA" id="ARBA00008017"/>
    </source>
</evidence>
<feature type="region of interest" description="Disordered" evidence="7">
    <location>
        <begin position="26"/>
        <end position="189"/>
    </location>
</feature>
<gene>
    <name evidence="12" type="ORF">SAMN02910291_01825</name>
</gene>
<dbReference type="Gene3D" id="3.30.70.100">
    <property type="match status" value="1"/>
</dbReference>
<feature type="compositionally biased region" description="Basic and acidic residues" evidence="7">
    <location>
        <begin position="123"/>
        <end position="169"/>
    </location>
</feature>
<dbReference type="Pfam" id="PF21082">
    <property type="entry name" value="MS_channel_3rd"/>
    <property type="match status" value="1"/>
</dbReference>
<evidence type="ECO:0000259" key="11">
    <source>
        <dbReference type="Pfam" id="PF21082"/>
    </source>
</evidence>
<dbReference type="Pfam" id="PF00924">
    <property type="entry name" value="MS_channel_2nd"/>
    <property type="match status" value="1"/>
</dbReference>
<evidence type="ECO:0000256" key="5">
    <source>
        <dbReference type="ARBA" id="ARBA00022989"/>
    </source>
</evidence>
<feature type="transmembrane region" description="Helical" evidence="8">
    <location>
        <begin position="437"/>
        <end position="460"/>
    </location>
</feature>
<evidence type="ECO:0000256" key="3">
    <source>
        <dbReference type="ARBA" id="ARBA00022475"/>
    </source>
</evidence>
<dbReference type="GO" id="GO:0008381">
    <property type="term" value="F:mechanosensitive monoatomic ion channel activity"/>
    <property type="evidence" value="ECO:0007669"/>
    <property type="project" value="UniProtKB-ARBA"/>
</dbReference>
<evidence type="ECO:0000256" key="1">
    <source>
        <dbReference type="ARBA" id="ARBA00004651"/>
    </source>
</evidence>
<feature type="domain" description="Mechanosensitive ion channel MscS" evidence="10">
    <location>
        <begin position="759"/>
        <end position="826"/>
    </location>
</feature>
<comment type="caution">
    <text evidence="12">The sequence shown here is derived from an EMBL/GenBank/DDBJ whole genome shotgun (WGS) entry which is preliminary data.</text>
</comment>
<dbReference type="RefSeq" id="WP_072312015.1">
    <property type="nucleotide sequence ID" value="NZ_FPIW01000032.1"/>
</dbReference>
<name>A0AA94HTF1_DESDE</name>
<evidence type="ECO:0000259" key="10">
    <source>
        <dbReference type="Pfam" id="PF00924"/>
    </source>
</evidence>
<feature type="compositionally biased region" description="Basic residues" evidence="7">
    <location>
        <begin position="944"/>
        <end position="953"/>
    </location>
</feature>
<sequence>MRYFLRFSSLFLLILCCVLAAGHTPAADTDTATPENPAAASRDAVKPSDAAPGAASAVLPAGSADSATTGNPAPAAGQAPQGTPSAQETSPAAAPLPVQPQAAPAAPAANGDESAAPAPRPGTSEKKEPAKAKAEKKASPKPKTEKKENAAPKADKKEARPAAADKKDAPAAQEEENATAQEEEKSGVLHDPWEMVWSSQHSMLEEVNGKALAMSDTFADRALNVSEKVQPFVDEARRLLVLSNTYKNMPNAMEAVSRRLTVTITEVRKILSPMMDARSEAQGLLERISYLADSLPEDLHDERLSSEMQEYIQALAMTRLRLTAVLAQYDTALAPSLALLNRLEKTREEISSQLPALWKDYYLQKPVPWLSPAAWDDFPKQMTYSYQGLLLRIPVEVPVTPENWGTAVLRFFMCLLFAGVITVLLSRRWLNETSTPTVRHIFHVSLPWFCVGLALLGSSISATGEFFRLFLALGNLSLIVAQINLAWDLRRLKYPEVQIDRSPFWHLIPLTLCAYVLLYLPLLRPLVLVIWMGLLITDIMRQRRRKEQDLGPLHLESSVLEAEPVVLWLCLIITIFGLHLYSMVLYLCFVSCSLALQLSLGGMSFVTTVSEKLPKEGIRAALAHTAIALAAPVVLVVAFVGVTQWVGTLPGGLPLLQYYILRGVNVGATQFNVLHLLMIVSAFYITRTAVAMGSRFLGRLPKQGLQIDATLIPPIQTAFSYALWCFFGLFVLKALGMELSNLAMVAGGLSVGIGFGMQTIVNNFLSGLILIFSRTLQAGDVVEVGGTQGRVRKISVRATMVETFDNALIIVPNSEFVASRLINWTRNSRTVRKEIKVGVAYGSDTAAVMRILLATANANSNVLKYPPPNVIFADFGASTLDFNLLFWVRDYDVGASTTSAIRLEIEKEFRNQRIEVAFPQLDIHIKEMPPRVKNTPPPSELRAARRLTRRPRRRLEAASSRKVAENTAGTPHPDNTDDNDA</sequence>
<dbReference type="SUPFAM" id="SSF82861">
    <property type="entry name" value="Mechanosensitive channel protein MscS (YggB), transmembrane region"/>
    <property type="match status" value="1"/>
</dbReference>
<comment type="similarity">
    <text evidence="2">Belongs to the MscS (TC 1.A.23) family.</text>
</comment>
<evidence type="ECO:0000256" key="4">
    <source>
        <dbReference type="ARBA" id="ARBA00022692"/>
    </source>
</evidence>
<dbReference type="EMBL" id="FPIW01000032">
    <property type="protein sequence ID" value="SFW55620.1"/>
    <property type="molecule type" value="Genomic_DNA"/>
</dbReference>
<dbReference type="GO" id="GO:0005886">
    <property type="term" value="C:plasma membrane"/>
    <property type="evidence" value="ECO:0007669"/>
    <property type="project" value="UniProtKB-SubCell"/>
</dbReference>
<comment type="subcellular location">
    <subcellularLocation>
        <location evidence="1">Cell membrane</location>
        <topology evidence="1">Multi-pass membrane protein</topology>
    </subcellularLocation>
</comment>
<evidence type="ECO:0000313" key="12">
    <source>
        <dbReference type="EMBL" id="SFW55620.1"/>
    </source>
</evidence>
<evidence type="ECO:0000256" key="6">
    <source>
        <dbReference type="ARBA" id="ARBA00023136"/>
    </source>
</evidence>
<dbReference type="SUPFAM" id="SSF82689">
    <property type="entry name" value="Mechanosensitive channel protein MscS (YggB), C-terminal domain"/>
    <property type="match status" value="1"/>
</dbReference>
<feature type="region of interest" description="Disordered" evidence="7">
    <location>
        <begin position="927"/>
        <end position="981"/>
    </location>
</feature>
<feature type="compositionally biased region" description="Low complexity" evidence="7">
    <location>
        <begin position="47"/>
        <end position="117"/>
    </location>
</feature>
<dbReference type="Proteomes" id="UP000182680">
    <property type="component" value="Unassembled WGS sequence"/>
</dbReference>
<feature type="chain" id="PRO_5041729466" evidence="9">
    <location>
        <begin position="21"/>
        <end position="981"/>
    </location>
</feature>
<feature type="transmembrane region" description="Helical" evidence="8">
    <location>
        <begin position="718"/>
        <end position="736"/>
    </location>
</feature>
<feature type="domain" description="Mechanosensitive ion channel MscS C-terminal" evidence="11">
    <location>
        <begin position="834"/>
        <end position="915"/>
    </location>
</feature>
<dbReference type="InterPro" id="IPR011014">
    <property type="entry name" value="MscS_channel_TM-2"/>
</dbReference>
<keyword evidence="3" id="KW-1003">Cell membrane</keyword>
<dbReference type="Gene3D" id="2.30.30.60">
    <property type="match status" value="1"/>
</dbReference>
<feature type="transmembrane region" description="Helical" evidence="8">
    <location>
        <begin position="742"/>
        <end position="765"/>
    </location>
</feature>
<dbReference type="InterPro" id="IPR006685">
    <property type="entry name" value="MscS_channel_2nd"/>
</dbReference>
<feature type="transmembrane region" description="Helical" evidence="8">
    <location>
        <begin position="404"/>
        <end position="425"/>
    </location>
</feature>
<feature type="transmembrane region" description="Helical" evidence="8">
    <location>
        <begin position="523"/>
        <end position="540"/>
    </location>
</feature>
<reference evidence="13" key="1">
    <citation type="submission" date="2016-11" db="EMBL/GenBank/DDBJ databases">
        <authorList>
            <person name="Jaros S."/>
            <person name="Januszkiewicz K."/>
            <person name="Wedrychowicz H."/>
        </authorList>
    </citation>
    <scope>NUCLEOTIDE SEQUENCE [LARGE SCALE GENOMIC DNA]</scope>
    <source>
        <strain evidence="13">DSM 7057</strain>
    </source>
</reference>
<dbReference type="InterPro" id="IPR011066">
    <property type="entry name" value="MscS_channel_C_sf"/>
</dbReference>
<evidence type="ECO:0000256" key="9">
    <source>
        <dbReference type="SAM" id="SignalP"/>
    </source>
</evidence>
<dbReference type="PANTHER" id="PTHR30347">
    <property type="entry name" value="POTASSIUM CHANNEL RELATED"/>
    <property type="match status" value="1"/>
</dbReference>
<organism evidence="12 13">
    <name type="scientific">Desulfovibrio desulfuricans</name>
    <dbReference type="NCBI Taxonomy" id="876"/>
    <lineage>
        <taxon>Bacteria</taxon>
        <taxon>Pseudomonadati</taxon>
        <taxon>Thermodesulfobacteriota</taxon>
        <taxon>Desulfovibrionia</taxon>
        <taxon>Desulfovibrionales</taxon>
        <taxon>Desulfovibrionaceae</taxon>
        <taxon>Desulfovibrio</taxon>
    </lineage>
</organism>
<feature type="transmembrane region" description="Helical" evidence="8">
    <location>
        <begin position="673"/>
        <end position="697"/>
    </location>
</feature>
<keyword evidence="5 8" id="KW-1133">Transmembrane helix</keyword>
<feature type="signal peptide" evidence="9">
    <location>
        <begin position="1"/>
        <end position="20"/>
    </location>
</feature>
<evidence type="ECO:0000313" key="13">
    <source>
        <dbReference type="Proteomes" id="UP000182680"/>
    </source>
</evidence>
<dbReference type="Gene3D" id="1.10.287.1260">
    <property type="match status" value="1"/>
</dbReference>